<organism evidence="1 2">
    <name type="scientific">Amniculicola lignicola CBS 123094</name>
    <dbReference type="NCBI Taxonomy" id="1392246"/>
    <lineage>
        <taxon>Eukaryota</taxon>
        <taxon>Fungi</taxon>
        <taxon>Dikarya</taxon>
        <taxon>Ascomycota</taxon>
        <taxon>Pezizomycotina</taxon>
        <taxon>Dothideomycetes</taxon>
        <taxon>Pleosporomycetidae</taxon>
        <taxon>Pleosporales</taxon>
        <taxon>Amniculicolaceae</taxon>
        <taxon>Amniculicola</taxon>
    </lineage>
</organism>
<dbReference type="AlphaFoldDB" id="A0A6A5X269"/>
<reference evidence="1" key="1">
    <citation type="journal article" date="2020" name="Stud. Mycol.">
        <title>101 Dothideomycetes genomes: a test case for predicting lifestyles and emergence of pathogens.</title>
        <authorList>
            <person name="Haridas S."/>
            <person name="Albert R."/>
            <person name="Binder M."/>
            <person name="Bloem J."/>
            <person name="Labutti K."/>
            <person name="Salamov A."/>
            <person name="Andreopoulos B."/>
            <person name="Baker S."/>
            <person name="Barry K."/>
            <person name="Bills G."/>
            <person name="Bluhm B."/>
            <person name="Cannon C."/>
            <person name="Castanera R."/>
            <person name="Culley D."/>
            <person name="Daum C."/>
            <person name="Ezra D."/>
            <person name="Gonzalez J."/>
            <person name="Henrissat B."/>
            <person name="Kuo A."/>
            <person name="Liang C."/>
            <person name="Lipzen A."/>
            <person name="Lutzoni F."/>
            <person name="Magnuson J."/>
            <person name="Mondo S."/>
            <person name="Nolan M."/>
            <person name="Ohm R."/>
            <person name="Pangilinan J."/>
            <person name="Park H.-J."/>
            <person name="Ramirez L."/>
            <person name="Alfaro M."/>
            <person name="Sun H."/>
            <person name="Tritt A."/>
            <person name="Yoshinaga Y."/>
            <person name="Zwiers L.-H."/>
            <person name="Turgeon B."/>
            <person name="Goodwin S."/>
            <person name="Spatafora J."/>
            <person name="Crous P."/>
            <person name="Grigoriev I."/>
        </authorList>
    </citation>
    <scope>NUCLEOTIDE SEQUENCE</scope>
    <source>
        <strain evidence="1">CBS 123094</strain>
    </source>
</reference>
<dbReference type="Proteomes" id="UP000799779">
    <property type="component" value="Unassembled WGS sequence"/>
</dbReference>
<keyword evidence="2" id="KW-1185">Reference proteome</keyword>
<dbReference type="EMBL" id="ML977565">
    <property type="protein sequence ID" value="KAF2004986.1"/>
    <property type="molecule type" value="Genomic_DNA"/>
</dbReference>
<sequence>MAEGVDGEQGRWVGIAGELCVLRWWQAATVGGVFYRSGCEVGGSRGKEITAVRAAWKHRGDCRSPVRGQLCVERCEYIRVLSEGEKGKDVVPGTVELPPRSTQQACNLGSLRRHAGAEAKFSVTLRPGQAQAIRCGHHHNHTHTHLRTTSSHLAVRIKRLCTIPACTHSSVL</sequence>
<proteinExistence type="predicted"/>
<name>A0A6A5X269_9PLEO</name>
<evidence type="ECO:0000313" key="2">
    <source>
        <dbReference type="Proteomes" id="UP000799779"/>
    </source>
</evidence>
<protein>
    <submittedName>
        <fullName evidence="1">Uncharacterized protein</fullName>
    </submittedName>
</protein>
<gene>
    <name evidence="1" type="ORF">P154DRAFT_23815</name>
</gene>
<evidence type="ECO:0000313" key="1">
    <source>
        <dbReference type="EMBL" id="KAF2004986.1"/>
    </source>
</evidence>
<accession>A0A6A5X269</accession>